<dbReference type="InterPro" id="IPR012340">
    <property type="entry name" value="NA-bd_OB-fold"/>
</dbReference>
<evidence type="ECO:0000313" key="7">
    <source>
        <dbReference type="EMBL" id="GAA4828202.1"/>
    </source>
</evidence>
<evidence type="ECO:0000256" key="5">
    <source>
        <dbReference type="SAM" id="Phobius"/>
    </source>
</evidence>
<proteinExistence type="predicted"/>
<dbReference type="PANTHER" id="PTHR33507:SF3">
    <property type="entry name" value="INNER MEMBRANE PROTEIN YBBJ"/>
    <property type="match status" value="1"/>
</dbReference>
<keyword evidence="4 5" id="KW-0472">Membrane</keyword>
<organism evidence="7 8">
    <name type="scientific">Algivirga pacifica</name>
    <dbReference type="NCBI Taxonomy" id="1162670"/>
    <lineage>
        <taxon>Bacteria</taxon>
        <taxon>Pseudomonadati</taxon>
        <taxon>Bacteroidota</taxon>
        <taxon>Cytophagia</taxon>
        <taxon>Cytophagales</taxon>
        <taxon>Flammeovirgaceae</taxon>
        <taxon>Algivirga</taxon>
    </lineage>
</organism>
<name>A0ABP9D448_9BACT</name>
<dbReference type="Pfam" id="PF01957">
    <property type="entry name" value="NfeD"/>
    <property type="match status" value="1"/>
</dbReference>
<feature type="domain" description="NfeD-like C-terminal" evidence="6">
    <location>
        <begin position="101"/>
        <end position="152"/>
    </location>
</feature>
<comment type="subcellular location">
    <subcellularLocation>
        <location evidence="1">Membrane</location>
        <topology evidence="1">Multi-pass membrane protein</topology>
    </subcellularLocation>
</comment>
<dbReference type="Gene3D" id="2.40.50.140">
    <property type="entry name" value="Nucleic acid-binding proteins"/>
    <property type="match status" value="1"/>
</dbReference>
<evidence type="ECO:0000256" key="2">
    <source>
        <dbReference type="ARBA" id="ARBA00022692"/>
    </source>
</evidence>
<dbReference type="InterPro" id="IPR002810">
    <property type="entry name" value="NfeD-like_C"/>
</dbReference>
<comment type="caution">
    <text evidence="7">The sequence shown here is derived from an EMBL/GenBank/DDBJ whole genome shotgun (WGS) entry which is preliminary data.</text>
</comment>
<evidence type="ECO:0000313" key="8">
    <source>
        <dbReference type="Proteomes" id="UP001500298"/>
    </source>
</evidence>
<sequence>MGDWIMVLSLLGFGVILLLVEFFLIPGTTIAGVLGFLAALSGIYMGYEFFGAMTGHMILAGTLVVTLAAFIQSFRSNTWNQLALKKSIDSKVNEDDLPLEVGDIGLTVSALRPSGSANFDGDIREVCTFGQFVNTNTSVRVTRVEGVKIYVEEV</sequence>
<feature type="transmembrane region" description="Helical" evidence="5">
    <location>
        <begin position="53"/>
        <end position="71"/>
    </location>
</feature>
<dbReference type="Proteomes" id="UP001500298">
    <property type="component" value="Unassembled WGS sequence"/>
</dbReference>
<evidence type="ECO:0000256" key="3">
    <source>
        <dbReference type="ARBA" id="ARBA00022989"/>
    </source>
</evidence>
<dbReference type="RefSeq" id="WP_345369978.1">
    <property type="nucleotide sequence ID" value="NZ_BAABJX010000020.1"/>
</dbReference>
<evidence type="ECO:0000256" key="1">
    <source>
        <dbReference type="ARBA" id="ARBA00004141"/>
    </source>
</evidence>
<feature type="transmembrane region" description="Helical" evidence="5">
    <location>
        <begin position="6"/>
        <end position="25"/>
    </location>
</feature>
<accession>A0ABP9D448</accession>
<dbReference type="EMBL" id="BAABJX010000020">
    <property type="protein sequence ID" value="GAA4828202.1"/>
    <property type="molecule type" value="Genomic_DNA"/>
</dbReference>
<dbReference type="PANTHER" id="PTHR33507">
    <property type="entry name" value="INNER MEMBRANE PROTEIN YBBJ"/>
    <property type="match status" value="1"/>
</dbReference>
<dbReference type="InterPro" id="IPR052165">
    <property type="entry name" value="Membrane_assoc_protease"/>
</dbReference>
<protein>
    <recommendedName>
        <fullName evidence="6">NfeD-like C-terminal domain-containing protein</fullName>
    </recommendedName>
</protein>
<evidence type="ECO:0000256" key="4">
    <source>
        <dbReference type="ARBA" id="ARBA00023136"/>
    </source>
</evidence>
<gene>
    <name evidence="7" type="ORF">GCM10023331_11500</name>
</gene>
<evidence type="ECO:0000259" key="6">
    <source>
        <dbReference type="Pfam" id="PF01957"/>
    </source>
</evidence>
<keyword evidence="3 5" id="KW-1133">Transmembrane helix</keyword>
<reference evidence="8" key="1">
    <citation type="journal article" date="2019" name="Int. J. Syst. Evol. Microbiol.">
        <title>The Global Catalogue of Microorganisms (GCM) 10K type strain sequencing project: providing services to taxonomists for standard genome sequencing and annotation.</title>
        <authorList>
            <consortium name="The Broad Institute Genomics Platform"/>
            <consortium name="The Broad Institute Genome Sequencing Center for Infectious Disease"/>
            <person name="Wu L."/>
            <person name="Ma J."/>
        </authorList>
    </citation>
    <scope>NUCLEOTIDE SEQUENCE [LARGE SCALE GENOMIC DNA]</scope>
    <source>
        <strain evidence="8">JCM 18326</strain>
    </source>
</reference>
<keyword evidence="2 5" id="KW-0812">Transmembrane</keyword>
<keyword evidence="8" id="KW-1185">Reference proteome</keyword>